<organism evidence="1 2">
    <name type="scientific">Rhynchophorus ferrugineus</name>
    <name type="common">Red palm weevil</name>
    <name type="synonym">Curculio ferrugineus</name>
    <dbReference type="NCBI Taxonomy" id="354439"/>
    <lineage>
        <taxon>Eukaryota</taxon>
        <taxon>Metazoa</taxon>
        <taxon>Ecdysozoa</taxon>
        <taxon>Arthropoda</taxon>
        <taxon>Hexapoda</taxon>
        <taxon>Insecta</taxon>
        <taxon>Pterygota</taxon>
        <taxon>Neoptera</taxon>
        <taxon>Endopterygota</taxon>
        <taxon>Coleoptera</taxon>
        <taxon>Polyphaga</taxon>
        <taxon>Cucujiformia</taxon>
        <taxon>Curculionidae</taxon>
        <taxon>Dryophthorinae</taxon>
        <taxon>Rhynchophorus</taxon>
    </lineage>
</organism>
<protein>
    <submittedName>
        <fullName evidence="1">Uncharacterized protein</fullName>
    </submittedName>
</protein>
<evidence type="ECO:0000313" key="2">
    <source>
        <dbReference type="Proteomes" id="UP000625711"/>
    </source>
</evidence>
<dbReference type="AlphaFoldDB" id="A0A834M1L9"/>
<comment type="caution">
    <text evidence="1">The sequence shown here is derived from an EMBL/GenBank/DDBJ whole genome shotgun (WGS) entry which is preliminary data.</text>
</comment>
<gene>
    <name evidence="1" type="ORF">GWI33_019106</name>
</gene>
<evidence type="ECO:0000313" key="1">
    <source>
        <dbReference type="EMBL" id="KAF7267613.1"/>
    </source>
</evidence>
<reference evidence="1" key="1">
    <citation type="submission" date="2020-08" db="EMBL/GenBank/DDBJ databases">
        <title>Genome sequencing and assembly of the red palm weevil Rhynchophorus ferrugineus.</title>
        <authorList>
            <person name="Dias G.B."/>
            <person name="Bergman C.M."/>
            <person name="Manee M."/>
        </authorList>
    </citation>
    <scope>NUCLEOTIDE SEQUENCE</scope>
    <source>
        <strain evidence="1">AA-2017</strain>
        <tissue evidence="1">Whole larva</tissue>
    </source>
</reference>
<accession>A0A834M1L9</accession>
<name>A0A834M1L9_RHYFE</name>
<dbReference type="EMBL" id="JAACXV010014401">
    <property type="protein sequence ID" value="KAF7267613.1"/>
    <property type="molecule type" value="Genomic_DNA"/>
</dbReference>
<keyword evidence="2" id="KW-1185">Reference proteome</keyword>
<dbReference type="Proteomes" id="UP000625711">
    <property type="component" value="Unassembled WGS sequence"/>
</dbReference>
<sequence>MILRLYQAPSECVYFTRPLRGFINRRIQMWGVTKGWSGVVRDERGGEGGEGRYGERRREPGTRIWNRSAEKLAAVRALIEIKVGTHMWLRAAEGRCSFTSCRFKRTRVVYEN</sequence>
<proteinExistence type="predicted"/>